<reference evidence="2 3" key="1">
    <citation type="submission" date="2019-03" db="EMBL/GenBank/DDBJ databases">
        <title>Paraburkholderia sp. 4M-K11, isolated from subtropical forest soil.</title>
        <authorList>
            <person name="Gao Z.-H."/>
            <person name="Qiu L.-H."/>
        </authorList>
    </citation>
    <scope>NUCLEOTIDE SEQUENCE [LARGE SCALE GENOMIC DNA]</scope>
    <source>
        <strain evidence="2 3">4M-K11</strain>
    </source>
</reference>
<sequence length="132" mass="14691">MEDRLRDAARFVDEQSKPSDAQKKLTEKFGTQPAHGFVENAGGDGGCQIRAPSSRVPIGRRAPLRPRPQHRWLAEVIPWHILVAVGIPAANRAQNMGCHCSRPVQRYTDGRFQCIAVMLGDNRHGIHPARHS</sequence>
<evidence type="ECO:0000256" key="1">
    <source>
        <dbReference type="SAM" id="MobiDB-lite"/>
    </source>
</evidence>
<comment type="caution">
    <text evidence="2">The sequence shown here is derived from an EMBL/GenBank/DDBJ whole genome shotgun (WGS) entry which is preliminary data.</text>
</comment>
<name>A0A4R5M2S2_9BURK</name>
<organism evidence="2 3">
    <name type="scientific">Paraburkholderia silviterrae</name>
    <dbReference type="NCBI Taxonomy" id="2528715"/>
    <lineage>
        <taxon>Bacteria</taxon>
        <taxon>Pseudomonadati</taxon>
        <taxon>Pseudomonadota</taxon>
        <taxon>Betaproteobacteria</taxon>
        <taxon>Burkholderiales</taxon>
        <taxon>Burkholderiaceae</taxon>
        <taxon>Paraburkholderia</taxon>
    </lineage>
</organism>
<dbReference type="Proteomes" id="UP000295722">
    <property type="component" value="Unassembled WGS sequence"/>
</dbReference>
<accession>A0A4R5M2S2</accession>
<feature type="region of interest" description="Disordered" evidence="1">
    <location>
        <begin position="1"/>
        <end position="23"/>
    </location>
</feature>
<gene>
    <name evidence="2" type="ORF">EYW47_28900</name>
</gene>
<evidence type="ECO:0000313" key="3">
    <source>
        <dbReference type="Proteomes" id="UP000295722"/>
    </source>
</evidence>
<proteinExistence type="predicted"/>
<keyword evidence="3" id="KW-1185">Reference proteome</keyword>
<dbReference type="AlphaFoldDB" id="A0A4R5M2S2"/>
<dbReference type="EMBL" id="SMRP01000019">
    <property type="protein sequence ID" value="TDG19880.1"/>
    <property type="molecule type" value="Genomic_DNA"/>
</dbReference>
<evidence type="ECO:0000313" key="2">
    <source>
        <dbReference type="EMBL" id="TDG19880.1"/>
    </source>
</evidence>
<dbReference type="RefSeq" id="WP_133198259.1">
    <property type="nucleotide sequence ID" value="NZ_JBHUCW010000030.1"/>
</dbReference>
<protein>
    <submittedName>
        <fullName evidence="2">Uncharacterized protein</fullName>
    </submittedName>
</protein>